<reference evidence="1 2" key="1">
    <citation type="submission" date="2024-07" db="EMBL/GenBank/DDBJ databases">
        <authorList>
            <person name="Thanompreechachai J."/>
            <person name="Duangmal K."/>
        </authorList>
    </citation>
    <scope>NUCLEOTIDE SEQUENCE [LARGE SCALE GENOMIC DNA]</scope>
    <source>
        <strain evidence="1 2">KCTC 19886</strain>
    </source>
</reference>
<dbReference type="Proteomes" id="UP001555826">
    <property type="component" value="Unassembled WGS sequence"/>
</dbReference>
<gene>
    <name evidence="1" type="ORF">AB1207_21980</name>
</gene>
<keyword evidence="2" id="KW-1185">Reference proteome</keyword>
<name>A0ABV3PCQ2_9ACTN</name>
<accession>A0ABV3PCQ2</accession>
<proteinExistence type="predicted"/>
<evidence type="ECO:0008006" key="3">
    <source>
        <dbReference type="Google" id="ProtNLM"/>
    </source>
</evidence>
<sequence>MSVHVFVDETKASGLLVAAARVQPRQLAPTRTLLRGLLLARQERLHFTKENKARQGQIAAALCGSGVVVDLYDARTIADQRLARRLVLERLVADCATAGAHRLVLEQDDSLLASDRRTLRAAVHQAGVVDELVYEHLPPRSKPLLWIADAVAWCWTHGATWQGRMRPIVGEVHQLG</sequence>
<comment type="caution">
    <text evidence="1">The sequence shown here is derived from an EMBL/GenBank/DDBJ whole genome shotgun (WGS) entry which is preliminary data.</text>
</comment>
<dbReference type="EMBL" id="JBFNQN010000017">
    <property type="protein sequence ID" value="MEW9267423.1"/>
    <property type="molecule type" value="Genomic_DNA"/>
</dbReference>
<protein>
    <recommendedName>
        <fullName evidence="3">DUF3800 domain-containing protein</fullName>
    </recommendedName>
</protein>
<organism evidence="1 2">
    <name type="scientific">Kineococcus endophyticus</name>
    <dbReference type="NCBI Taxonomy" id="1181883"/>
    <lineage>
        <taxon>Bacteria</taxon>
        <taxon>Bacillati</taxon>
        <taxon>Actinomycetota</taxon>
        <taxon>Actinomycetes</taxon>
        <taxon>Kineosporiales</taxon>
        <taxon>Kineosporiaceae</taxon>
        <taxon>Kineococcus</taxon>
    </lineage>
</organism>
<evidence type="ECO:0000313" key="1">
    <source>
        <dbReference type="EMBL" id="MEW9267423.1"/>
    </source>
</evidence>
<dbReference type="RefSeq" id="WP_367640743.1">
    <property type="nucleotide sequence ID" value="NZ_JBFNQN010000017.1"/>
</dbReference>
<evidence type="ECO:0000313" key="2">
    <source>
        <dbReference type="Proteomes" id="UP001555826"/>
    </source>
</evidence>